<evidence type="ECO:0000313" key="1">
    <source>
        <dbReference type="EMBL" id="AVQ25967.1"/>
    </source>
</evidence>
<gene>
    <name evidence="1" type="ORF">C4N17_10135</name>
</gene>
<protein>
    <submittedName>
        <fullName evidence="1">Uncharacterized protein</fullName>
    </submittedName>
</protein>
<dbReference type="Proteomes" id="UP000241472">
    <property type="component" value="Chromosome"/>
</dbReference>
<proteinExistence type="predicted"/>
<dbReference type="AlphaFoldDB" id="A0AAD0MQZ0"/>
<sequence length="109" mass="13042">MGNDELWSAFGKILLNPINYIKSIRGDIGEKKENENFEKTEKYIKEVEEKIEKEKYLKPESKLKDIKLDEVGENLNWQDLRSKQNIKEDLAEEKEEDKWKKLDKILEDI</sequence>
<evidence type="ECO:0000313" key="2">
    <source>
        <dbReference type="Proteomes" id="UP000241472"/>
    </source>
</evidence>
<dbReference type="RefSeq" id="WP_008793787.1">
    <property type="nucleotide sequence ID" value="NZ_CABKNO010000005.1"/>
</dbReference>
<accession>A0AAD0MQZ0</accession>
<dbReference type="EMBL" id="CP028108">
    <property type="protein sequence ID" value="AVQ25967.1"/>
    <property type="molecule type" value="Genomic_DNA"/>
</dbReference>
<name>A0AAD0MQZ0_9FUSO</name>
<reference evidence="1 2" key="1">
    <citation type="submission" date="2018-03" db="EMBL/GenBank/DDBJ databases">
        <title>Complete Fusobacterium genomes using hybrid Minion sequencing.</title>
        <authorList>
            <person name="Slade D.J."/>
            <person name="Lahmers K."/>
        </authorList>
    </citation>
    <scope>NUCLEOTIDE SEQUENCE [LARGE SCALE GENOMIC DNA]</scope>
    <source>
        <strain evidence="1 2">2_1_31</strain>
    </source>
</reference>
<dbReference type="KEGG" id="fpei:C4N17_10135"/>
<organism evidence="1 2">
    <name type="scientific">Fusobacterium periodonticum</name>
    <dbReference type="NCBI Taxonomy" id="860"/>
    <lineage>
        <taxon>Bacteria</taxon>
        <taxon>Fusobacteriati</taxon>
        <taxon>Fusobacteriota</taxon>
        <taxon>Fusobacteriia</taxon>
        <taxon>Fusobacteriales</taxon>
        <taxon>Fusobacteriaceae</taxon>
        <taxon>Fusobacterium</taxon>
    </lineage>
</organism>